<feature type="compositionally biased region" description="Polar residues" evidence="6">
    <location>
        <begin position="51"/>
        <end position="61"/>
    </location>
</feature>
<evidence type="ECO:0008006" key="10">
    <source>
        <dbReference type="Google" id="ProtNLM"/>
    </source>
</evidence>
<comment type="subcellular location">
    <subcellularLocation>
        <location evidence="1">Nucleus</location>
    </subcellularLocation>
</comment>
<organism evidence="7">
    <name type="scientific">Puccinia triticina (isolate 1-1 / race 1 (BBBD))</name>
    <name type="common">Brown leaf rust fungus</name>
    <dbReference type="NCBI Taxonomy" id="630390"/>
    <lineage>
        <taxon>Eukaryota</taxon>
        <taxon>Fungi</taxon>
        <taxon>Dikarya</taxon>
        <taxon>Basidiomycota</taxon>
        <taxon>Pucciniomycotina</taxon>
        <taxon>Pucciniomycetes</taxon>
        <taxon>Pucciniales</taxon>
        <taxon>Pucciniaceae</taxon>
        <taxon>Puccinia</taxon>
    </lineage>
</organism>
<evidence type="ECO:0000256" key="5">
    <source>
        <dbReference type="ARBA" id="ARBA00023242"/>
    </source>
</evidence>
<dbReference type="VEuPathDB" id="FungiDB:PTTG_29262"/>
<evidence type="ECO:0000313" key="7">
    <source>
        <dbReference type="EMBL" id="OAV87842.1"/>
    </source>
</evidence>
<name>A0A180G5Z1_PUCT1</name>
<dbReference type="InterPro" id="IPR012337">
    <property type="entry name" value="RNaseH-like_sf"/>
</dbReference>
<keyword evidence="4" id="KW-0862">Zinc</keyword>
<feature type="region of interest" description="Disordered" evidence="6">
    <location>
        <begin position="324"/>
        <end position="344"/>
    </location>
</feature>
<accession>A0A180G5Z1</accession>
<dbReference type="SUPFAM" id="SSF53098">
    <property type="entry name" value="Ribonuclease H-like"/>
    <property type="match status" value="1"/>
</dbReference>
<keyword evidence="9" id="KW-1185">Reference proteome</keyword>
<dbReference type="Proteomes" id="UP000005240">
    <property type="component" value="Unassembled WGS sequence"/>
</dbReference>
<feature type="compositionally biased region" description="Basic and acidic residues" evidence="6">
    <location>
        <begin position="329"/>
        <end position="340"/>
    </location>
</feature>
<evidence type="ECO:0000256" key="6">
    <source>
        <dbReference type="SAM" id="MobiDB-lite"/>
    </source>
</evidence>
<evidence type="ECO:0000256" key="1">
    <source>
        <dbReference type="ARBA" id="ARBA00004123"/>
    </source>
</evidence>
<evidence type="ECO:0000313" key="9">
    <source>
        <dbReference type="Proteomes" id="UP000005240"/>
    </source>
</evidence>
<reference evidence="7" key="2">
    <citation type="submission" date="2016-05" db="EMBL/GenBank/DDBJ databases">
        <title>Comparative analysis highlights variable genome content of wheat rusts and divergence of the mating loci.</title>
        <authorList>
            <person name="Cuomo C.A."/>
            <person name="Bakkeren G."/>
            <person name="Szabo L."/>
            <person name="Khalil H."/>
            <person name="Joly D."/>
            <person name="Goldberg J."/>
            <person name="Young S."/>
            <person name="Zeng Q."/>
            <person name="Fellers J."/>
        </authorList>
    </citation>
    <scope>NUCLEOTIDE SEQUENCE [LARGE SCALE GENOMIC DNA]</scope>
    <source>
        <strain evidence="7">1-1 BBBD Race 1</strain>
    </source>
</reference>
<evidence type="ECO:0000256" key="4">
    <source>
        <dbReference type="ARBA" id="ARBA00022833"/>
    </source>
</evidence>
<feature type="compositionally biased region" description="Low complexity" evidence="6">
    <location>
        <begin position="10"/>
        <end position="23"/>
    </location>
</feature>
<evidence type="ECO:0000313" key="8">
    <source>
        <dbReference type="EnsemblFungi" id="PTTG_29262-t43_1-p1"/>
    </source>
</evidence>
<dbReference type="EnsemblFungi" id="PTTG_29262-t43_1">
    <property type="protein sequence ID" value="PTTG_29262-t43_1-p1"/>
    <property type="gene ID" value="PTTG_29262"/>
</dbReference>
<dbReference type="GO" id="GO:0005634">
    <property type="term" value="C:nucleus"/>
    <property type="evidence" value="ECO:0007669"/>
    <property type="project" value="UniProtKB-SubCell"/>
</dbReference>
<reference evidence="8" key="4">
    <citation type="submission" date="2025-05" db="UniProtKB">
        <authorList>
            <consortium name="EnsemblFungi"/>
        </authorList>
    </citation>
    <scope>IDENTIFICATION</scope>
    <source>
        <strain evidence="8">isolate 1-1 / race 1 (BBBD)</strain>
    </source>
</reference>
<dbReference type="GO" id="GO:0008270">
    <property type="term" value="F:zinc ion binding"/>
    <property type="evidence" value="ECO:0007669"/>
    <property type="project" value="UniProtKB-KW"/>
</dbReference>
<dbReference type="PANTHER" id="PTHR46481">
    <property type="entry name" value="ZINC FINGER BED DOMAIN-CONTAINING PROTEIN 4"/>
    <property type="match status" value="1"/>
</dbReference>
<dbReference type="PANTHER" id="PTHR46481:SF10">
    <property type="entry name" value="ZINC FINGER BED DOMAIN-CONTAINING PROTEIN 39"/>
    <property type="match status" value="1"/>
</dbReference>
<reference evidence="8 9" key="3">
    <citation type="journal article" date="2017" name="G3 (Bethesda)">
        <title>Comparative analysis highlights variable genome content of wheat rusts and divergence of the mating loci.</title>
        <authorList>
            <person name="Cuomo C.A."/>
            <person name="Bakkeren G."/>
            <person name="Khalil H.B."/>
            <person name="Panwar V."/>
            <person name="Joly D."/>
            <person name="Linning R."/>
            <person name="Sakthikumar S."/>
            <person name="Song X."/>
            <person name="Adiconis X."/>
            <person name="Fan L."/>
            <person name="Goldberg J.M."/>
            <person name="Levin J.Z."/>
            <person name="Young S."/>
            <person name="Zeng Q."/>
            <person name="Anikster Y."/>
            <person name="Bruce M."/>
            <person name="Wang M."/>
            <person name="Yin C."/>
            <person name="McCallum B."/>
            <person name="Szabo L.J."/>
            <person name="Hulbert S."/>
            <person name="Chen X."/>
            <person name="Fellers J.P."/>
        </authorList>
    </citation>
    <scope>NUCLEOTIDE SEQUENCE</scope>
    <source>
        <strain evidence="9">Isolate 1-1 / race 1 (BBBD)</strain>
        <strain evidence="8">isolate 1-1 / race 1 (BBBD)</strain>
    </source>
</reference>
<reference evidence="7" key="1">
    <citation type="submission" date="2009-11" db="EMBL/GenBank/DDBJ databases">
        <authorList>
            <consortium name="The Broad Institute Genome Sequencing Platform"/>
            <person name="Ward D."/>
            <person name="Feldgarden M."/>
            <person name="Earl A."/>
            <person name="Young S.K."/>
            <person name="Zeng Q."/>
            <person name="Koehrsen M."/>
            <person name="Alvarado L."/>
            <person name="Berlin A."/>
            <person name="Bochicchio J."/>
            <person name="Borenstein D."/>
            <person name="Chapman S.B."/>
            <person name="Chen Z."/>
            <person name="Engels R."/>
            <person name="Freedman E."/>
            <person name="Gellesch M."/>
            <person name="Goldberg J."/>
            <person name="Griggs A."/>
            <person name="Gujja S."/>
            <person name="Heilman E."/>
            <person name="Heiman D."/>
            <person name="Hepburn T."/>
            <person name="Howarth C."/>
            <person name="Jen D."/>
            <person name="Larson L."/>
            <person name="Lewis B."/>
            <person name="Mehta T."/>
            <person name="Park D."/>
            <person name="Pearson M."/>
            <person name="Roberts A."/>
            <person name="Saif S."/>
            <person name="Shea T."/>
            <person name="Shenoy N."/>
            <person name="Sisk P."/>
            <person name="Stolte C."/>
            <person name="Sykes S."/>
            <person name="Thomson T."/>
            <person name="Walk T."/>
            <person name="White J."/>
            <person name="Yandava C."/>
            <person name="Izard J."/>
            <person name="Baranova O.V."/>
            <person name="Blanton J.M."/>
            <person name="Tanner A.C."/>
            <person name="Dewhirst F.E."/>
            <person name="Haas B."/>
            <person name="Nusbaum C."/>
            <person name="Birren B."/>
        </authorList>
    </citation>
    <scope>NUCLEOTIDE SEQUENCE [LARGE SCALE GENOMIC DNA]</scope>
    <source>
        <strain evidence="7">1-1 BBBD Race 1</strain>
    </source>
</reference>
<dbReference type="EMBL" id="ADAS02000268">
    <property type="protein sequence ID" value="OAV87842.1"/>
    <property type="molecule type" value="Genomic_DNA"/>
</dbReference>
<gene>
    <name evidence="7" type="ORF">PTTG_29262</name>
</gene>
<dbReference type="InterPro" id="IPR052035">
    <property type="entry name" value="ZnF_BED_domain_contain"/>
</dbReference>
<keyword evidence="3" id="KW-0863">Zinc-finger</keyword>
<keyword evidence="2" id="KW-0479">Metal-binding</keyword>
<protein>
    <recommendedName>
        <fullName evidence="10">DUF659 domain-containing protein</fullName>
    </recommendedName>
</protein>
<evidence type="ECO:0000256" key="2">
    <source>
        <dbReference type="ARBA" id="ARBA00022723"/>
    </source>
</evidence>
<evidence type="ECO:0000256" key="3">
    <source>
        <dbReference type="ARBA" id="ARBA00022771"/>
    </source>
</evidence>
<dbReference type="AlphaFoldDB" id="A0A180G5Z1"/>
<feature type="region of interest" description="Disordered" evidence="6">
    <location>
        <begin position="1"/>
        <end position="66"/>
    </location>
</feature>
<sequence>MKQTQKRPRPTLSTPSSSPPKSSDANSQSIPPNAADTDIVKLGNGIDAPPSKQSSAPWTSRDTTDEEELAQKIVANTVSAGYSSYEKLELSVQLDKKGRHMIAYPCKMCSMKIHRPTYNSSCSHLLKNAAACPKKQHKLTSQQNLASLGISGTGNIDPQEVQQLCAVWCAEAAQPFSALLDESHKDILHPTAVKHMPLAKVVSESIHMLYTAVQDNYQHILKNHVGAMYLGADAWQSPNGHNICGIVIHQLVQKNGAKFNLEAMPLKFVWLAKSHTGNYLAKTMRAVMEKFDIQNQICGIVTDNASNNLSIIATMKKYVPEISISSKQDPSKEDPAKSEDLDLSNQDETLERELSINDIQDLSDEDDKNDAYTSVSCKKSLQKFRDIARKLCKSPNLKAEFVELCVEKNCDKPQNIKRDVQTRWNSTFAQIEGIIRCKKAIMI</sequence>
<dbReference type="OrthoDB" id="2284502at2759"/>
<proteinExistence type="predicted"/>
<keyword evidence="5" id="KW-0539">Nucleus</keyword>